<keyword evidence="2" id="KW-1185">Reference proteome</keyword>
<sequence>MVSRTSLFKSLANSASESIRAAKTSPSLAKLPTSTGNNYSNFQSLNQSQKVEILSAVKSLQCYSFHAQEVNERRRSLFTHLKYRQQSLAKDVGYWKRLELIDKAIEKNQKFLDDVADYTIGEYGLSVKDFELIENAQGSVASGNNFRVIEALGHYTRDWATGPLSPELRPIFDYVASQLELAIDFKQKKDTVLIFPGSGLGRLAHEFSKWDYGAVYSVEYSGLMNSLVGYNYSKHSAKKSHTIYPYIHTNSDYYNTESQLRTFEYTPIGDTGKPQSLHIVNEDFTKFDIPNRDKYKNVVVVSVFFLDTAENLFTYLDTIGKLAKPSGNVERGYWINAGPLKYGSAAQVEFNADELKDIRKALGWVDEQSVYTIWDPLSVGNKTGLVGYLTDKESMWQGYYGLNLFTASRKENNSYKL</sequence>
<dbReference type="AlphaFoldDB" id="A0AAD5BIX0"/>
<name>A0AAD5BIX0_9ASCO</name>
<dbReference type="GeneID" id="76148827"/>
<accession>A0AAD5BIX0</accession>
<dbReference type="EMBL" id="JAIHNG010000044">
    <property type="protein sequence ID" value="KAI5965502.1"/>
    <property type="molecule type" value="Genomic_DNA"/>
</dbReference>
<comment type="caution">
    <text evidence="1">The sequence shown here is derived from an EMBL/GenBank/DDBJ whole genome shotgun (WGS) entry which is preliminary data.</text>
</comment>
<protein>
    <recommendedName>
        <fullName evidence="3">Carnosine N-methyltransferase</fullName>
    </recommendedName>
</protein>
<evidence type="ECO:0008006" key="3">
    <source>
        <dbReference type="Google" id="ProtNLM"/>
    </source>
</evidence>
<evidence type="ECO:0000313" key="2">
    <source>
        <dbReference type="Proteomes" id="UP001204833"/>
    </source>
</evidence>
<organism evidence="1 2">
    <name type="scientific">Candida theae</name>
    <dbReference type="NCBI Taxonomy" id="1198502"/>
    <lineage>
        <taxon>Eukaryota</taxon>
        <taxon>Fungi</taxon>
        <taxon>Dikarya</taxon>
        <taxon>Ascomycota</taxon>
        <taxon>Saccharomycotina</taxon>
        <taxon>Pichiomycetes</taxon>
        <taxon>Debaryomycetaceae</taxon>
        <taxon>Candida/Lodderomyces clade</taxon>
        <taxon>Candida</taxon>
    </lineage>
</organism>
<dbReference type="InterPro" id="IPR012901">
    <property type="entry name" value="CARME"/>
</dbReference>
<dbReference type="Proteomes" id="UP001204833">
    <property type="component" value="Unassembled WGS sequence"/>
</dbReference>
<dbReference type="Pfam" id="PF07942">
    <property type="entry name" value="CARME"/>
    <property type="match status" value="1"/>
</dbReference>
<gene>
    <name evidence="1" type="ORF">KGF57_000768</name>
</gene>
<evidence type="ECO:0000313" key="1">
    <source>
        <dbReference type="EMBL" id="KAI5965502.1"/>
    </source>
</evidence>
<dbReference type="RefSeq" id="XP_051610766.1">
    <property type="nucleotide sequence ID" value="XM_051755270.1"/>
</dbReference>
<reference evidence="1 2" key="1">
    <citation type="journal article" date="2022" name="DNA Res.">
        <title>Genome analysis of five recently described species of the CUG-Ser clade uncovers Candida theae as a new hybrid lineage with pathogenic potential in the Candida parapsilosis species complex.</title>
        <authorList>
            <person name="Mixao V."/>
            <person name="Del Olmo V."/>
            <person name="Hegedusova E."/>
            <person name="Saus E."/>
            <person name="Pryszcz L."/>
            <person name="Cillingova A."/>
            <person name="Nosek J."/>
            <person name="Gabaldon T."/>
        </authorList>
    </citation>
    <scope>NUCLEOTIDE SEQUENCE [LARGE SCALE GENOMIC DNA]</scope>
    <source>
        <strain evidence="1 2">CBS 12239</strain>
    </source>
</reference>
<dbReference type="PANTHER" id="PTHR12303">
    <property type="entry name" value="CARNOSINE N-METHYLTRANSFERASE"/>
    <property type="match status" value="1"/>
</dbReference>
<dbReference type="SMART" id="SM01296">
    <property type="entry name" value="N2227"/>
    <property type="match status" value="1"/>
</dbReference>
<dbReference type="GO" id="GO:0008757">
    <property type="term" value="F:S-adenosylmethionine-dependent methyltransferase activity"/>
    <property type="evidence" value="ECO:0007669"/>
    <property type="project" value="InterPro"/>
</dbReference>
<proteinExistence type="predicted"/>
<dbReference type="PANTHER" id="PTHR12303:SF11">
    <property type="entry name" value="AER338CP"/>
    <property type="match status" value="1"/>
</dbReference>